<comment type="pathway">
    <text evidence="7">Cofactor biosynthesis; coenzyme A biosynthesis; CoA from (R)-pantothenate: step 5/5.</text>
</comment>
<keyword evidence="7" id="KW-0808">Transferase</keyword>
<reference evidence="9" key="2">
    <citation type="submission" date="2020-09" db="EMBL/GenBank/DDBJ databases">
        <authorList>
            <person name="Sun Q."/>
            <person name="Zhou Y."/>
        </authorList>
    </citation>
    <scope>NUCLEOTIDE SEQUENCE</scope>
    <source>
        <strain evidence="9">CGMCC 1.12827</strain>
    </source>
</reference>
<evidence type="ECO:0000256" key="2">
    <source>
        <dbReference type="ARBA" id="ARBA00011058"/>
    </source>
</evidence>
<keyword evidence="4 7" id="KW-0547">Nucleotide-binding</keyword>
<reference evidence="9" key="1">
    <citation type="journal article" date="2014" name="Int. J. Syst. Evol. Microbiol.">
        <title>Complete genome sequence of Corynebacterium casei LMG S-19264T (=DSM 44701T), isolated from a smear-ripened cheese.</title>
        <authorList>
            <consortium name="US DOE Joint Genome Institute (JGI-PGF)"/>
            <person name="Walter F."/>
            <person name="Albersmeier A."/>
            <person name="Kalinowski J."/>
            <person name="Ruckert C."/>
        </authorList>
    </citation>
    <scope>NUCLEOTIDE SEQUENCE</scope>
    <source>
        <strain evidence="9">CGMCC 1.12827</strain>
    </source>
</reference>
<evidence type="ECO:0000313" key="10">
    <source>
        <dbReference type="Proteomes" id="UP000621454"/>
    </source>
</evidence>
<keyword evidence="10" id="KW-1185">Reference proteome</keyword>
<dbReference type="GO" id="GO:0015937">
    <property type="term" value="P:coenzyme A biosynthetic process"/>
    <property type="evidence" value="ECO:0007669"/>
    <property type="project" value="UniProtKB-UniRule"/>
</dbReference>
<dbReference type="InterPro" id="IPR043519">
    <property type="entry name" value="NT_sf"/>
</dbReference>
<keyword evidence="7 9" id="KW-0418">Kinase</keyword>
<dbReference type="InterPro" id="IPR027417">
    <property type="entry name" value="P-loop_NTPase"/>
</dbReference>
<dbReference type="NCBIfam" id="NF002879">
    <property type="entry name" value="PRK03333.1"/>
    <property type="match status" value="1"/>
</dbReference>
<dbReference type="NCBIfam" id="TIGR00152">
    <property type="entry name" value="dephospho-CoA kinase"/>
    <property type="match status" value="1"/>
</dbReference>
<comment type="similarity">
    <text evidence="7">Belongs to the CoaE family.</text>
</comment>
<evidence type="ECO:0000256" key="4">
    <source>
        <dbReference type="ARBA" id="ARBA00022741"/>
    </source>
</evidence>
<dbReference type="SUPFAM" id="SSF81301">
    <property type="entry name" value="Nucleotidyltransferase"/>
    <property type="match status" value="1"/>
</dbReference>
<dbReference type="GO" id="GO:0005737">
    <property type="term" value="C:cytoplasm"/>
    <property type="evidence" value="ECO:0007669"/>
    <property type="project" value="UniProtKB-SubCell"/>
</dbReference>
<dbReference type="GO" id="GO:0005524">
    <property type="term" value="F:ATP binding"/>
    <property type="evidence" value="ECO:0007669"/>
    <property type="project" value="UniProtKB-UniRule"/>
</dbReference>
<dbReference type="AlphaFoldDB" id="A0A916TGU5"/>
<evidence type="ECO:0000256" key="6">
    <source>
        <dbReference type="ARBA" id="ARBA00022993"/>
    </source>
</evidence>
<dbReference type="CDD" id="cd02022">
    <property type="entry name" value="DPCK"/>
    <property type="match status" value="1"/>
</dbReference>
<dbReference type="PROSITE" id="PS51219">
    <property type="entry name" value="DPCK"/>
    <property type="match status" value="1"/>
</dbReference>
<dbReference type="SUPFAM" id="SSF52540">
    <property type="entry name" value="P-loop containing nucleoside triphosphate hydrolases"/>
    <property type="match status" value="1"/>
</dbReference>
<dbReference type="RefSeq" id="WP_188587759.1">
    <property type="nucleotide sequence ID" value="NZ_BMGC01000032.1"/>
</dbReference>
<dbReference type="InterPro" id="IPR007344">
    <property type="entry name" value="GrpB/CoaE"/>
</dbReference>
<sequence>MIRLGLTGGIGAGKSTVARALTELGGIVVDADRIAREVVEPGTPGLAALVEAFGEQILSADGALNRPALAAKAFADDEQRAKLNSITHPLVAARTAELVEQAPGDAIVVQDIPLIVENQMAPFFHLVAVVGTDETIRLDRLTRIRGMDEQDARARIRAQASDEQRRAVADVWIDNSGDEEITREAVRRLWDERLVPFERNTRERIAVSGPVALADADPAWAAAGARLVNRLWALCGEKATAIDHIGSTAVPGLAAKPVLDIQICVAEMGVADALVDVLADGGFPRRTGVDHDEPKPDPRSGVTDPAVWVKRLHGSADPGRPANVHLRVAGSPGAVFAVAFRDRLRADSRFREDYLALKRQAEDTAGGDIDRYLEVKEPWFDQAYAAIAASLSDPERGPH</sequence>
<comment type="similarity">
    <text evidence="2">In the C-terminal section; belongs to the UPF0157 (GrpB) family.</text>
</comment>
<comment type="similarity">
    <text evidence="1">In the N-terminal section; belongs to the CoaE family.</text>
</comment>
<dbReference type="EC" id="2.7.1.24" evidence="7 8"/>
<evidence type="ECO:0000256" key="3">
    <source>
        <dbReference type="ARBA" id="ARBA00022490"/>
    </source>
</evidence>
<comment type="catalytic activity">
    <reaction evidence="7">
        <text>3'-dephospho-CoA + ATP = ADP + CoA + H(+)</text>
        <dbReference type="Rhea" id="RHEA:18245"/>
        <dbReference type="ChEBI" id="CHEBI:15378"/>
        <dbReference type="ChEBI" id="CHEBI:30616"/>
        <dbReference type="ChEBI" id="CHEBI:57287"/>
        <dbReference type="ChEBI" id="CHEBI:57328"/>
        <dbReference type="ChEBI" id="CHEBI:456216"/>
        <dbReference type="EC" id="2.7.1.24"/>
    </reaction>
</comment>
<evidence type="ECO:0000256" key="8">
    <source>
        <dbReference type="NCBIfam" id="TIGR00152"/>
    </source>
</evidence>
<keyword evidence="6 7" id="KW-0173">Coenzyme A biosynthesis</keyword>
<evidence type="ECO:0000256" key="5">
    <source>
        <dbReference type="ARBA" id="ARBA00022840"/>
    </source>
</evidence>
<evidence type="ECO:0000256" key="7">
    <source>
        <dbReference type="HAMAP-Rule" id="MF_00376"/>
    </source>
</evidence>
<organism evidence="9 10">
    <name type="scientific">Gordonia jinhuaensis</name>
    <dbReference type="NCBI Taxonomy" id="1517702"/>
    <lineage>
        <taxon>Bacteria</taxon>
        <taxon>Bacillati</taxon>
        <taxon>Actinomycetota</taxon>
        <taxon>Actinomycetes</taxon>
        <taxon>Mycobacteriales</taxon>
        <taxon>Gordoniaceae</taxon>
        <taxon>Gordonia</taxon>
    </lineage>
</organism>
<evidence type="ECO:0000313" key="9">
    <source>
        <dbReference type="EMBL" id="GGB42590.1"/>
    </source>
</evidence>
<feature type="binding site" evidence="7">
    <location>
        <begin position="11"/>
        <end position="16"/>
    </location>
    <ligand>
        <name>ATP</name>
        <dbReference type="ChEBI" id="CHEBI:30616"/>
    </ligand>
</feature>
<dbReference type="Pfam" id="PF01121">
    <property type="entry name" value="CoaE"/>
    <property type="match status" value="1"/>
</dbReference>
<keyword evidence="5 7" id="KW-0067">ATP-binding</keyword>
<evidence type="ECO:0000256" key="1">
    <source>
        <dbReference type="ARBA" id="ARBA00008826"/>
    </source>
</evidence>
<protein>
    <recommendedName>
        <fullName evidence="7 8">Dephospho-CoA kinase</fullName>
        <ecNumber evidence="7 8">2.7.1.24</ecNumber>
    </recommendedName>
    <alternativeName>
        <fullName evidence="7">Dephosphocoenzyme A kinase</fullName>
    </alternativeName>
</protein>
<comment type="function">
    <text evidence="7">Catalyzes the phosphorylation of the 3'-hydroxyl group of dephosphocoenzyme A to form coenzyme A.</text>
</comment>
<dbReference type="Gene3D" id="3.30.460.10">
    <property type="entry name" value="Beta Polymerase, domain 2"/>
    <property type="match status" value="1"/>
</dbReference>
<name>A0A916TGU5_9ACTN</name>
<comment type="caution">
    <text evidence="9">The sequence shown here is derived from an EMBL/GenBank/DDBJ whole genome shotgun (WGS) entry which is preliminary data.</text>
</comment>
<dbReference type="InterPro" id="IPR001977">
    <property type="entry name" value="Depp_CoAkinase"/>
</dbReference>
<proteinExistence type="inferred from homology"/>
<dbReference type="PANTHER" id="PTHR10695:SF46">
    <property type="entry name" value="BIFUNCTIONAL COENZYME A SYNTHASE-RELATED"/>
    <property type="match status" value="1"/>
</dbReference>
<gene>
    <name evidence="7" type="primary">coaE</name>
    <name evidence="9" type="ORF">GCM10011489_32610</name>
</gene>
<dbReference type="Proteomes" id="UP000621454">
    <property type="component" value="Unassembled WGS sequence"/>
</dbReference>
<accession>A0A916TGU5</accession>
<dbReference type="Pfam" id="PF04229">
    <property type="entry name" value="GrpB"/>
    <property type="match status" value="1"/>
</dbReference>
<dbReference type="Gene3D" id="3.40.50.300">
    <property type="entry name" value="P-loop containing nucleotide triphosphate hydrolases"/>
    <property type="match status" value="1"/>
</dbReference>
<dbReference type="HAMAP" id="MF_00376">
    <property type="entry name" value="Dephospho_CoA_kinase"/>
    <property type="match status" value="1"/>
</dbReference>
<keyword evidence="3 7" id="KW-0963">Cytoplasm</keyword>
<dbReference type="PANTHER" id="PTHR10695">
    <property type="entry name" value="DEPHOSPHO-COA KINASE-RELATED"/>
    <property type="match status" value="1"/>
</dbReference>
<dbReference type="EMBL" id="BMGC01000032">
    <property type="protein sequence ID" value="GGB42590.1"/>
    <property type="molecule type" value="Genomic_DNA"/>
</dbReference>
<comment type="subcellular location">
    <subcellularLocation>
        <location evidence="7">Cytoplasm</location>
    </subcellularLocation>
</comment>
<dbReference type="GO" id="GO:0004140">
    <property type="term" value="F:dephospho-CoA kinase activity"/>
    <property type="evidence" value="ECO:0007669"/>
    <property type="project" value="UniProtKB-UniRule"/>
</dbReference>